<dbReference type="InterPro" id="IPR015421">
    <property type="entry name" value="PyrdxlP-dep_Trfase_major"/>
</dbReference>
<evidence type="ECO:0000256" key="3">
    <source>
        <dbReference type="ARBA" id="ARBA00022898"/>
    </source>
</evidence>
<evidence type="ECO:0000256" key="2">
    <source>
        <dbReference type="ARBA" id="ARBA00012224"/>
    </source>
</evidence>
<keyword evidence="4" id="KW-0456">Lyase</keyword>
<sequence length="377" mass="41862">MNFDMPIDRTGTSSLKWDWFKDKDVLPLWVADMDFAAPEAVTTALTRRAGHPVYGYTLPSDALYEAVLGHIERHFGWKVEREWLLFIPGVVTGFNIAARLVGEKETIAVPTPAYPPFLSAAKNARREMVKVSLPIEDGRLVINRKVLEAQVTAETKLLMLCSPYNPGGTILTNEELSGIVDFCEERDILICSDEIHADLVLDEKGTHIPTASLSEAAAARTITLMAPSKTFNIPGLGCSMAIIPDEKIRTRYKAAMEGIVPHVNLMGYEGAMAAYIHGGPWLKEALAYLRENRDYAFQRLSAMKGLKPLLPEATYLIWMDARDLGVQKPAAFFEENGVGLSDGAYFDAPGWLRLNFACTRAILKEALDRMEKAIEKI</sequence>
<name>A0ABN6F8U7_9BACT</name>
<dbReference type="InterPro" id="IPR004839">
    <property type="entry name" value="Aminotransferase_I/II_large"/>
</dbReference>
<keyword evidence="3" id="KW-0663">Pyridoxal phosphate</keyword>
<comment type="similarity">
    <text evidence="5">Belongs to the class-II pyridoxal-phosphate-dependent aminotransferase family. MalY/PatB cystathionine beta-lyase subfamily.</text>
</comment>
<evidence type="ECO:0000256" key="4">
    <source>
        <dbReference type="ARBA" id="ARBA00023239"/>
    </source>
</evidence>
<dbReference type="RefSeq" id="WP_236889980.1">
    <property type="nucleotide sequence ID" value="NZ_AP024488.1"/>
</dbReference>
<organism evidence="7 8">
    <name type="scientific">Desulfoluna limicola</name>
    <dbReference type="NCBI Taxonomy" id="2810562"/>
    <lineage>
        <taxon>Bacteria</taxon>
        <taxon>Pseudomonadati</taxon>
        <taxon>Thermodesulfobacteriota</taxon>
        <taxon>Desulfobacteria</taxon>
        <taxon>Desulfobacterales</taxon>
        <taxon>Desulfolunaceae</taxon>
        <taxon>Desulfoluna</taxon>
    </lineage>
</organism>
<evidence type="ECO:0000256" key="1">
    <source>
        <dbReference type="ARBA" id="ARBA00001933"/>
    </source>
</evidence>
<keyword evidence="7" id="KW-0808">Transferase</keyword>
<keyword evidence="8" id="KW-1185">Reference proteome</keyword>
<protein>
    <recommendedName>
        <fullName evidence="2">cysteine-S-conjugate beta-lyase</fullName>
        <ecNumber evidence="2">4.4.1.13</ecNumber>
    </recommendedName>
</protein>
<dbReference type="InterPro" id="IPR027619">
    <property type="entry name" value="C-S_lyase_PatB-like"/>
</dbReference>
<dbReference type="CDD" id="cd00609">
    <property type="entry name" value="AAT_like"/>
    <property type="match status" value="1"/>
</dbReference>
<dbReference type="GO" id="GO:0008483">
    <property type="term" value="F:transaminase activity"/>
    <property type="evidence" value="ECO:0007669"/>
    <property type="project" value="UniProtKB-KW"/>
</dbReference>
<reference evidence="7 8" key="1">
    <citation type="submission" date="2021-02" db="EMBL/GenBank/DDBJ databases">
        <title>Complete genome of Desulfoluna sp. strain ASN36.</title>
        <authorList>
            <person name="Takahashi A."/>
            <person name="Kojima H."/>
            <person name="Fukui M."/>
        </authorList>
    </citation>
    <scope>NUCLEOTIDE SEQUENCE [LARGE SCALE GENOMIC DNA]</scope>
    <source>
        <strain evidence="7 8">ASN36</strain>
    </source>
</reference>
<dbReference type="PANTHER" id="PTHR43525">
    <property type="entry name" value="PROTEIN MALY"/>
    <property type="match status" value="1"/>
</dbReference>
<evidence type="ECO:0000313" key="7">
    <source>
        <dbReference type="EMBL" id="BCS98591.1"/>
    </source>
</evidence>
<dbReference type="Pfam" id="PF00155">
    <property type="entry name" value="Aminotran_1_2"/>
    <property type="match status" value="1"/>
</dbReference>
<dbReference type="InterPro" id="IPR015424">
    <property type="entry name" value="PyrdxlP-dep_Trfase"/>
</dbReference>
<feature type="domain" description="Aminotransferase class I/classII large" evidence="6">
    <location>
        <begin position="24"/>
        <end position="369"/>
    </location>
</feature>
<dbReference type="Proteomes" id="UP001320148">
    <property type="component" value="Chromosome"/>
</dbReference>
<dbReference type="InterPro" id="IPR051798">
    <property type="entry name" value="Class-II_PLP-Dep_Aminotrans"/>
</dbReference>
<dbReference type="Gene3D" id="3.90.1150.10">
    <property type="entry name" value="Aspartate Aminotransferase, domain 1"/>
    <property type="match status" value="1"/>
</dbReference>
<proteinExistence type="inferred from homology"/>
<dbReference type="EC" id="4.4.1.13" evidence="2"/>
<dbReference type="Gene3D" id="3.40.640.10">
    <property type="entry name" value="Type I PLP-dependent aspartate aminotransferase-like (Major domain)"/>
    <property type="match status" value="1"/>
</dbReference>
<keyword evidence="7" id="KW-0032">Aminotransferase</keyword>
<dbReference type="EMBL" id="AP024488">
    <property type="protein sequence ID" value="BCS98591.1"/>
    <property type="molecule type" value="Genomic_DNA"/>
</dbReference>
<evidence type="ECO:0000256" key="5">
    <source>
        <dbReference type="ARBA" id="ARBA00037974"/>
    </source>
</evidence>
<dbReference type="InterPro" id="IPR015422">
    <property type="entry name" value="PyrdxlP-dep_Trfase_small"/>
</dbReference>
<dbReference type="SUPFAM" id="SSF53383">
    <property type="entry name" value="PLP-dependent transferases"/>
    <property type="match status" value="1"/>
</dbReference>
<evidence type="ECO:0000259" key="6">
    <source>
        <dbReference type="Pfam" id="PF00155"/>
    </source>
</evidence>
<accession>A0ABN6F8U7</accession>
<dbReference type="PANTHER" id="PTHR43525:SF1">
    <property type="entry name" value="PROTEIN MALY"/>
    <property type="match status" value="1"/>
</dbReference>
<dbReference type="NCBIfam" id="TIGR04350">
    <property type="entry name" value="C_S_lyase_PatB"/>
    <property type="match status" value="1"/>
</dbReference>
<evidence type="ECO:0000313" key="8">
    <source>
        <dbReference type="Proteomes" id="UP001320148"/>
    </source>
</evidence>
<comment type="cofactor">
    <cofactor evidence="1">
        <name>pyridoxal 5'-phosphate</name>
        <dbReference type="ChEBI" id="CHEBI:597326"/>
    </cofactor>
</comment>
<gene>
    <name evidence="7" type="ORF">DSLASN_42230</name>
</gene>